<dbReference type="OrthoDB" id="1247310at2"/>
<keyword evidence="1" id="KW-0732">Signal</keyword>
<evidence type="ECO:0000313" key="2">
    <source>
        <dbReference type="EMBL" id="KZE74799.1"/>
    </source>
</evidence>
<feature type="chain" id="PRO_5007864921" evidence="1">
    <location>
        <begin position="20"/>
        <end position="859"/>
    </location>
</feature>
<keyword evidence="3" id="KW-1185">Reference proteome</keyword>
<comment type="caution">
    <text evidence="2">The sequence shown here is derived from an EMBL/GenBank/DDBJ whole genome shotgun (WGS) entry which is preliminary data.</text>
</comment>
<proteinExistence type="predicted"/>
<dbReference type="RefSeq" id="WP_038984542.1">
    <property type="nucleotide sequence ID" value="NZ_JACAJO010000004.1"/>
</dbReference>
<evidence type="ECO:0000256" key="1">
    <source>
        <dbReference type="SAM" id="SignalP"/>
    </source>
</evidence>
<organism evidence="2 3">
    <name type="scientific">Myroides marinus</name>
    <dbReference type="NCBI Taxonomy" id="703342"/>
    <lineage>
        <taxon>Bacteria</taxon>
        <taxon>Pseudomonadati</taxon>
        <taxon>Bacteroidota</taxon>
        <taxon>Flavobacteriia</taxon>
        <taxon>Flavobacteriales</taxon>
        <taxon>Flavobacteriaceae</taxon>
        <taxon>Myroides</taxon>
    </lineage>
</organism>
<protein>
    <submittedName>
        <fullName evidence="2">Uncharacterized protein</fullName>
    </submittedName>
</protein>
<gene>
    <name evidence="2" type="ORF">AV926_17575</name>
</gene>
<name>A0A165QFS2_9FLAO</name>
<feature type="signal peptide" evidence="1">
    <location>
        <begin position="1"/>
        <end position="19"/>
    </location>
</feature>
<dbReference type="EMBL" id="LQNU01000088">
    <property type="protein sequence ID" value="KZE74799.1"/>
    <property type="molecule type" value="Genomic_DNA"/>
</dbReference>
<dbReference type="Proteomes" id="UP000076630">
    <property type="component" value="Unassembled WGS sequence"/>
</dbReference>
<dbReference type="AlphaFoldDB" id="A0A165QFS2"/>
<reference evidence="2 3" key="1">
    <citation type="submission" date="2016-01" db="EMBL/GenBank/DDBJ databases">
        <title>Whole genome sequencing of Myroides marinus L41.</title>
        <authorList>
            <person name="Hong K.W."/>
        </authorList>
    </citation>
    <scope>NUCLEOTIDE SEQUENCE [LARGE SCALE GENOMIC DNA]</scope>
    <source>
        <strain evidence="2 3">L41</strain>
    </source>
</reference>
<evidence type="ECO:0000313" key="3">
    <source>
        <dbReference type="Proteomes" id="UP000076630"/>
    </source>
</evidence>
<sequence>MKKITLIAALLGTTYFANAQVGIGTADPATSAELDIVAKAGDKGILIPRVTLTVENKFAPIKGAEIESLLVYNSTASTAMPKGFYYWDGAKWNRIIGKSELDTVIKNLGDNITNITTKLEGDVKNLQAVVNYILPSNPDNTDTTKPGHTTIVYDNTTGDMYEVVYDGGKYITKKIDLLKMIQGKETNTFFREIKDTKGKITGYVYFNESTIVKAIGTETDEAEIKKILDGLDANTPGAISIDVKGTVVNNFKEILEAPTTITVTTKDGDKTFTTVEEYLQYISQSADGNVIYKNIGDDKNPNWVFKYYNKTDGKYVTIELDKLVAGFETKTFVKEIKDANGKVTGFVYFSEQTIIDWLAADKGNTVDNIPDNAKGAVTVDVKGTVVNNIQEILKSTTSITEGGKTFTTVEQYLQYISQSADGNVIYTQIEDPADKTKKIWVFRYYDKAKGDYVTIDIKDLVADTESKTTIVTYNNKQYYLSEAYIVGGGELDVTKWTAVPAGAIHVNVVGGVINNIEEILTTKGNIKITVGGKEMTFTSVEEYLQYITQFSEGNVIYTEIEDPKDASKKIWVLQYWDGSKYETINLTDLVASVETKTNILRTESKTNGTLEAYAPAVAPVEANVKVGEIFYKYNNEDKGEQFINMTADIISSINNNEEVKNALTNVLNQGGNVYFGKIKDTDKDEVFYTMVINADGTTAKTPIKLPASFILDIINKYKDVVKNALGDHINNTTTIVNTGNTYNGKMVFLAKGTTTVGKVEGTEQYPSPLTTGTTIDLSKIEGLTTIEDVLTISILKAGKVVASSVANLEITGNKLAFAIGTGSFYTSLPYGEYEVVLEFTGNLAPMTPLVPATPVTPQP</sequence>
<accession>A0A165QFS2</accession>